<comment type="caution">
    <text evidence="2">The sequence shown here is derived from an EMBL/GenBank/DDBJ whole genome shotgun (WGS) entry which is preliminary data.</text>
</comment>
<evidence type="ECO:0000313" key="2">
    <source>
        <dbReference type="EMBL" id="KIL35312.1"/>
    </source>
</evidence>
<dbReference type="RefSeq" id="WP_041064718.1">
    <property type="nucleotide sequence ID" value="NZ_JXAL01000023.1"/>
</dbReference>
<organism evidence="2 3">
    <name type="scientific">Cohnella kolymensis</name>
    <dbReference type="NCBI Taxonomy" id="1590652"/>
    <lineage>
        <taxon>Bacteria</taxon>
        <taxon>Bacillati</taxon>
        <taxon>Bacillota</taxon>
        <taxon>Bacilli</taxon>
        <taxon>Bacillales</taxon>
        <taxon>Paenibacillaceae</taxon>
        <taxon>Cohnella</taxon>
    </lineage>
</organism>
<feature type="coiled-coil region" evidence="1">
    <location>
        <begin position="36"/>
        <end position="88"/>
    </location>
</feature>
<protein>
    <submittedName>
        <fullName evidence="2">Uncharacterized protein</fullName>
    </submittedName>
</protein>
<sequence length="190" mass="21113">MGPWLSLVLLGTAIAGYAWMMPRPTGGGKEPEFAAEAAYDRLLEDLENENRELVDAVAKFKREQDDTVQKLNRRVMEMEQQLKDLQQRSSDNAVIAIEKPAEPAAAKAAQPEANTAVQPASVIADEDTSAPLTLDEISLPPTTVRGRYPELMTLHDRGRSVDQIAKAMRLNKGEVQLILQLVRREEEQHA</sequence>
<evidence type="ECO:0000313" key="3">
    <source>
        <dbReference type="Proteomes" id="UP000054526"/>
    </source>
</evidence>
<dbReference type="Proteomes" id="UP000054526">
    <property type="component" value="Unassembled WGS sequence"/>
</dbReference>
<name>A0ABR5A2M2_9BACL</name>
<gene>
    <name evidence="2" type="ORF">SD71_14880</name>
</gene>
<reference evidence="2 3" key="1">
    <citation type="submission" date="2014-12" db="EMBL/GenBank/DDBJ databases">
        <title>Draft genome sequence of Cohnella kolymensis strain B-2846.</title>
        <authorList>
            <person name="Karlyshev A.V."/>
            <person name="Kudryashova E.B."/>
        </authorList>
    </citation>
    <scope>NUCLEOTIDE SEQUENCE [LARGE SCALE GENOMIC DNA]</scope>
    <source>
        <strain evidence="2 3">VKM B-2846</strain>
    </source>
</reference>
<accession>A0ABR5A2M2</accession>
<dbReference type="EMBL" id="JXAL01000023">
    <property type="protein sequence ID" value="KIL35312.1"/>
    <property type="molecule type" value="Genomic_DNA"/>
</dbReference>
<keyword evidence="3" id="KW-1185">Reference proteome</keyword>
<proteinExistence type="predicted"/>
<evidence type="ECO:0000256" key="1">
    <source>
        <dbReference type="SAM" id="Coils"/>
    </source>
</evidence>
<keyword evidence="1" id="KW-0175">Coiled coil</keyword>